<feature type="transmembrane region" description="Helical" evidence="8">
    <location>
        <begin position="70"/>
        <end position="103"/>
    </location>
</feature>
<evidence type="ECO:0000256" key="5">
    <source>
        <dbReference type="ARBA" id="ARBA00022692"/>
    </source>
</evidence>
<sequence length="315" mass="33313">MKNTIIKVLKEKAIWVVFIILFIAFSLANPRFLSSSNLFTIARQVSMLGIASIGMTFVILISGIDLSTGSIITFVNIVAAFLMVNMGFGMVAAIIVSLLLSMLVGVLNGCLISTIGIPAIIATFATQIVFEGASYLISGGTPIYGFDERFKVIGQGYLGPVPVPVIIMIVCFAIGSFILNKSYFGRYFYAVGGNEEAAKLSGIRVGITKYLVYALSGLFAGLAGIVMLSRTNSAQPTAGLGYEFDVITCVVLGGVSITGGYGKMSNVIAGVLIIGILTNGMVLMNVSTYMQMVVKGIVLVLAVGFDSLQKKRALT</sequence>
<feature type="transmembrane region" description="Helical" evidence="8">
    <location>
        <begin position="240"/>
        <end position="259"/>
    </location>
</feature>
<evidence type="ECO:0000313" key="10">
    <source>
        <dbReference type="Proteomes" id="UP001451571"/>
    </source>
</evidence>
<protein>
    <submittedName>
        <fullName evidence="9">ABC transporter permease</fullName>
    </submittedName>
</protein>
<keyword evidence="10" id="KW-1185">Reference proteome</keyword>
<dbReference type="EMBL" id="CP146256">
    <property type="protein sequence ID" value="XAH74476.1"/>
    <property type="molecule type" value="Genomic_DNA"/>
</dbReference>
<feature type="transmembrane region" description="Helical" evidence="8">
    <location>
        <begin position="210"/>
        <end position="228"/>
    </location>
</feature>
<feature type="transmembrane region" description="Helical" evidence="8">
    <location>
        <begin position="45"/>
        <end position="64"/>
    </location>
</feature>
<evidence type="ECO:0000256" key="8">
    <source>
        <dbReference type="SAM" id="Phobius"/>
    </source>
</evidence>
<evidence type="ECO:0000256" key="2">
    <source>
        <dbReference type="ARBA" id="ARBA00022448"/>
    </source>
</evidence>
<dbReference type="PANTHER" id="PTHR32196:SF21">
    <property type="entry name" value="ABC TRANSPORTER PERMEASE PROTEIN YPHD-RELATED"/>
    <property type="match status" value="1"/>
</dbReference>
<gene>
    <name evidence="9" type="ORF">V6984_01565</name>
</gene>
<keyword evidence="6 8" id="KW-1133">Transmembrane helix</keyword>
<feature type="transmembrane region" description="Helical" evidence="8">
    <location>
        <begin position="12"/>
        <end position="33"/>
    </location>
</feature>
<feature type="transmembrane region" description="Helical" evidence="8">
    <location>
        <begin position="266"/>
        <end position="283"/>
    </location>
</feature>
<feature type="transmembrane region" description="Helical" evidence="8">
    <location>
        <begin position="115"/>
        <end position="137"/>
    </location>
</feature>
<dbReference type="RefSeq" id="WP_342758069.1">
    <property type="nucleotide sequence ID" value="NZ_CP146256.1"/>
</dbReference>
<evidence type="ECO:0000313" key="9">
    <source>
        <dbReference type="EMBL" id="XAH74476.1"/>
    </source>
</evidence>
<evidence type="ECO:0000256" key="4">
    <source>
        <dbReference type="ARBA" id="ARBA00022519"/>
    </source>
</evidence>
<comment type="subcellular location">
    <subcellularLocation>
        <location evidence="1">Cell membrane</location>
        <topology evidence="1">Multi-pass membrane protein</topology>
    </subcellularLocation>
</comment>
<keyword evidence="7 8" id="KW-0472">Membrane</keyword>
<evidence type="ECO:0000256" key="6">
    <source>
        <dbReference type="ARBA" id="ARBA00022989"/>
    </source>
</evidence>
<dbReference type="CDD" id="cd06579">
    <property type="entry name" value="TM_PBP1_transp_AraH_like"/>
    <property type="match status" value="1"/>
</dbReference>
<accession>A0ABZ3EYW7</accession>
<dbReference type="PANTHER" id="PTHR32196">
    <property type="entry name" value="ABC TRANSPORTER PERMEASE PROTEIN YPHD-RELATED-RELATED"/>
    <property type="match status" value="1"/>
</dbReference>
<evidence type="ECO:0000256" key="1">
    <source>
        <dbReference type="ARBA" id="ARBA00004651"/>
    </source>
</evidence>
<keyword evidence="5 8" id="KW-0812">Transmembrane</keyword>
<evidence type="ECO:0000256" key="7">
    <source>
        <dbReference type="ARBA" id="ARBA00023136"/>
    </source>
</evidence>
<dbReference type="Pfam" id="PF02653">
    <property type="entry name" value="BPD_transp_2"/>
    <property type="match status" value="1"/>
</dbReference>
<organism evidence="9 10">
    <name type="scientific">Kineothrix sedimenti</name>
    <dbReference type="NCBI Taxonomy" id="3123317"/>
    <lineage>
        <taxon>Bacteria</taxon>
        <taxon>Bacillati</taxon>
        <taxon>Bacillota</taxon>
        <taxon>Clostridia</taxon>
        <taxon>Lachnospirales</taxon>
        <taxon>Lachnospiraceae</taxon>
        <taxon>Kineothrix</taxon>
    </lineage>
</organism>
<evidence type="ECO:0000256" key="3">
    <source>
        <dbReference type="ARBA" id="ARBA00022475"/>
    </source>
</evidence>
<keyword evidence="3" id="KW-1003">Cell membrane</keyword>
<name>A0ABZ3EYW7_9FIRM</name>
<proteinExistence type="predicted"/>
<keyword evidence="4" id="KW-0997">Cell inner membrane</keyword>
<reference evidence="9 10" key="1">
    <citation type="submission" date="2024-02" db="EMBL/GenBank/DDBJ databases">
        <title>Bacterial strain from lacustrine sediment.</title>
        <authorList>
            <person name="Petit C."/>
            <person name="Fadhlaoui K."/>
        </authorList>
    </citation>
    <scope>NUCLEOTIDE SEQUENCE [LARGE SCALE GENOMIC DNA]</scope>
    <source>
        <strain evidence="9 10">IPX-CK</strain>
    </source>
</reference>
<dbReference type="Proteomes" id="UP001451571">
    <property type="component" value="Chromosome"/>
</dbReference>
<keyword evidence="2" id="KW-0813">Transport</keyword>
<feature type="transmembrane region" description="Helical" evidence="8">
    <location>
        <begin position="157"/>
        <end position="179"/>
    </location>
</feature>
<dbReference type="InterPro" id="IPR001851">
    <property type="entry name" value="ABC_transp_permease"/>
</dbReference>